<feature type="non-terminal residue" evidence="1">
    <location>
        <position position="224"/>
    </location>
</feature>
<dbReference type="InterPro" id="IPR027417">
    <property type="entry name" value="P-loop_NTPase"/>
</dbReference>
<dbReference type="SUPFAM" id="SSF52540">
    <property type="entry name" value="P-loop containing nucleoside triphosphate hydrolases"/>
    <property type="match status" value="1"/>
</dbReference>
<evidence type="ECO:0000313" key="1">
    <source>
        <dbReference type="EMBL" id="RGV39164.1"/>
    </source>
</evidence>
<organism evidence="1 2">
    <name type="scientific">Bacteroides uniformis</name>
    <dbReference type="NCBI Taxonomy" id="820"/>
    <lineage>
        <taxon>Bacteria</taxon>
        <taxon>Pseudomonadati</taxon>
        <taxon>Bacteroidota</taxon>
        <taxon>Bacteroidia</taxon>
        <taxon>Bacteroidales</taxon>
        <taxon>Bacteroidaceae</taxon>
        <taxon>Bacteroides</taxon>
    </lineage>
</organism>
<protein>
    <submittedName>
        <fullName evidence="1">Mobilization protein</fullName>
    </submittedName>
</protein>
<dbReference type="RefSeq" id="WP_147349137.1">
    <property type="nucleotide sequence ID" value="NZ_QRZC01000026.1"/>
</dbReference>
<name>A0A412X9S3_BACUN</name>
<dbReference type="Proteomes" id="UP000285343">
    <property type="component" value="Unassembled WGS sequence"/>
</dbReference>
<reference evidence="1 2" key="1">
    <citation type="submission" date="2018-08" db="EMBL/GenBank/DDBJ databases">
        <title>A genome reference for cultivated species of the human gut microbiota.</title>
        <authorList>
            <person name="Zou Y."/>
            <person name="Xue W."/>
            <person name="Luo G."/>
        </authorList>
    </citation>
    <scope>NUCLEOTIDE SEQUENCE [LARGE SCALE GENOMIC DNA]</scope>
    <source>
        <strain evidence="1 2">AF14-42</strain>
    </source>
</reference>
<comment type="caution">
    <text evidence="1">The sequence shown here is derived from an EMBL/GenBank/DDBJ whole genome shotgun (WGS) entry which is preliminary data.</text>
</comment>
<dbReference type="Gene3D" id="3.40.50.300">
    <property type="entry name" value="P-loop containing nucleotide triphosphate hydrolases"/>
    <property type="match status" value="1"/>
</dbReference>
<accession>A0A412X9S3</accession>
<dbReference type="AlphaFoldDB" id="A0A412X9S3"/>
<dbReference type="Pfam" id="PF13481">
    <property type="entry name" value="AAA_25"/>
    <property type="match status" value="1"/>
</dbReference>
<proteinExistence type="predicted"/>
<gene>
    <name evidence="1" type="ORF">DWW14_16760</name>
</gene>
<dbReference type="EMBL" id="QRZC01000026">
    <property type="protein sequence ID" value="RGV39164.1"/>
    <property type="molecule type" value="Genomic_DNA"/>
</dbReference>
<sequence>MENKRKEEAGQGVTMQKEDFAALWKTIHLKVTDTYEVPPEILWVNGSTIGTLGNFSASTGKAKSKKTFNISAIVAAALKNDEVLKYSAYLPPNKRKILYVDTEQSKYHCHKVMERILRLAGLPTDKDRDDFVFIVLREQTPDKRKQIIGYMLENMPDVGLLIIDGIRDLMYDINSPSESTDLINLLMRWSSGYNLHIHTVLHLNKGDDNTRGHIGTELNNKAET</sequence>
<evidence type="ECO:0000313" key="2">
    <source>
        <dbReference type="Proteomes" id="UP000285343"/>
    </source>
</evidence>